<feature type="transmembrane region" description="Helical" evidence="1">
    <location>
        <begin position="32"/>
        <end position="53"/>
    </location>
</feature>
<keyword evidence="1" id="KW-0472">Membrane</keyword>
<keyword evidence="1" id="KW-1133">Transmembrane helix</keyword>
<keyword evidence="1" id="KW-0812">Transmembrane</keyword>
<evidence type="ECO:0000256" key="1">
    <source>
        <dbReference type="SAM" id="Phobius"/>
    </source>
</evidence>
<proteinExistence type="predicted"/>
<gene>
    <name evidence="2" type="ORF">G5C60_15965</name>
</gene>
<keyword evidence="3" id="KW-1185">Reference proteome</keyword>
<evidence type="ECO:0000313" key="3">
    <source>
        <dbReference type="Proteomes" id="UP000472335"/>
    </source>
</evidence>
<reference evidence="2 3" key="1">
    <citation type="submission" date="2020-02" db="EMBL/GenBank/DDBJ databases">
        <title>Whole-genome analyses of novel actinobacteria.</title>
        <authorList>
            <person name="Sahin N."/>
            <person name="Gencbay T."/>
        </authorList>
    </citation>
    <scope>NUCLEOTIDE SEQUENCE [LARGE SCALE GENOMIC DNA]</scope>
    <source>
        <strain evidence="2 3">HC44</strain>
    </source>
</reference>
<organism evidence="2 3">
    <name type="scientific">Streptomyces scabichelini</name>
    <dbReference type="NCBI Taxonomy" id="2711217"/>
    <lineage>
        <taxon>Bacteria</taxon>
        <taxon>Bacillati</taxon>
        <taxon>Actinomycetota</taxon>
        <taxon>Actinomycetes</taxon>
        <taxon>Kitasatosporales</taxon>
        <taxon>Streptomycetaceae</taxon>
        <taxon>Streptomyces</taxon>
    </lineage>
</organism>
<dbReference type="RefSeq" id="WP_165259638.1">
    <property type="nucleotide sequence ID" value="NZ_JAAKZY010000043.1"/>
</dbReference>
<sequence length="126" mass="12775">MTRLRWTIAASGWVALATSALPASFPLRVFVTVAFLLTCPGLAVTLWFTGGAFTSGAGRAAVLEAAVLTGAISLSLSALVAEALFLSHAFAPTRALLVLAVLSSVAALAPALPRAKNAVRPAASDD</sequence>
<comment type="caution">
    <text evidence="2">The sequence shown here is derived from an EMBL/GenBank/DDBJ whole genome shotgun (WGS) entry which is preliminary data.</text>
</comment>
<dbReference type="EMBL" id="JAAKZY010000043">
    <property type="protein sequence ID" value="NGO09053.1"/>
    <property type="molecule type" value="Genomic_DNA"/>
</dbReference>
<dbReference type="Proteomes" id="UP000472335">
    <property type="component" value="Unassembled WGS sequence"/>
</dbReference>
<dbReference type="AlphaFoldDB" id="A0A6G4V5D2"/>
<name>A0A6G4V5D2_9ACTN</name>
<feature type="transmembrane region" description="Helical" evidence="1">
    <location>
        <begin position="95"/>
        <end position="112"/>
    </location>
</feature>
<protein>
    <submittedName>
        <fullName evidence="2">Uncharacterized protein</fullName>
    </submittedName>
</protein>
<evidence type="ECO:0000313" key="2">
    <source>
        <dbReference type="EMBL" id="NGO09053.1"/>
    </source>
</evidence>
<accession>A0A6G4V5D2</accession>
<feature type="transmembrane region" description="Helical" evidence="1">
    <location>
        <begin position="65"/>
        <end position="89"/>
    </location>
</feature>